<feature type="binding site" evidence="6">
    <location>
        <position position="562"/>
    </location>
    <ligand>
        <name>substrate</name>
    </ligand>
</feature>
<dbReference type="InterPro" id="IPR008356">
    <property type="entry name" value="Tyr_Pase_KIM-con"/>
</dbReference>
<dbReference type="InterPro" id="IPR003595">
    <property type="entry name" value="Tyr_Pase_cat"/>
</dbReference>
<dbReference type="GO" id="GO:0005886">
    <property type="term" value="C:plasma membrane"/>
    <property type="evidence" value="ECO:0007669"/>
    <property type="project" value="TreeGrafter"/>
</dbReference>
<keyword evidence="2" id="KW-0597">Phosphoprotein</keyword>
<feature type="domain" description="Tyrosine-protein phosphatase" evidence="9">
    <location>
        <begin position="424"/>
        <end position="658"/>
    </location>
</feature>
<keyword evidence="8" id="KW-1133">Transmembrane helix</keyword>
<dbReference type="Pfam" id="PF00102">
    <property type="entry name" value="Y_phosphatase"/>
    <property type="match status" value="1"/>
</dbReference>
<dbReference type="PROSITE" id="PS50056">
    <property type="entry name" value="TYR_PHOSPHATASE_2"/>
    <property type="match status" value="1"/>
</dbReference>
<evidence type="ECO:0000256" key="6">
    <source>
        <dbReference type="PIRSR" id="PIRSR608356-51"/>
    </source>
</evidence>
<dbReference type="InterPro" id="IPR029021">
    <property type="entry name" value="Prot-tyrosine_phosphatase-like"/>
</dbReference>
<evidence type="ECO:0000256" key="5">
    <source>
        <dbReference type="PIRSR" id="PIRSR608356-50"/>
    </source>
</evidence>
<dbReference type="SUPFAM" id="SSF52799">
    <property type="entry name" value="(Phosphotyrosine protein) phosphatases II"/>
    <property type="match status" value="1"/>
</dbReference>
<feature type="transmembrane region" description="Helical" evidence="8">
    <location>
        <begin position="256"/>
        <end position="277"/>
    </location>
</feature>
<evidence type="ECO:0000256" key="4">
    <source>
        <dbReference type="ARBA" id="ARBA00022912"/>
    </source>
</evidence>
<evidence type="ECO:0000313" key="12">
    <source>
        <dbReference type="Proteomes" id="UP001186944"/>
    </source>
</evidence>
<proteinExistence type="predicted"/>
<dbReference type="Gene3D" id="3.90.190.10">
    <property type="entry name" value="Protein tyrosine phosphatase superfamily"/>
    <property type="match status" value="1"/>
</dbReference>
<keyword evidence="8" id="KW-0472">Membrane</keyword>
<dbReference type="InterPro" id="IPR016130">
    <property type="entry name" value="Tyr_Pase_AS"/>
</dbReference>
<dbReference type="PROSITE" id="PS50055">
    <property type="entry name" value="TYR_PHOSPHATASE_PTP"/>
    <property type="match status" value="1"/>
</dbReference>
<dbReference type="EMBL" id="VSWD01000005">
    <property type="protein sequence ID" value="KAK3102508.1"/>
    <property type="molecule type" value="Genomic_DNA"/>
</dbReference>
<dbReference type="InterPro" id="IPR000387">
    <property type="entry name" value="Tyr_Pase_dom"/>
</dbReference>
<dbReference type="InterPro" id="IPR000242">
    <property type="entry name" value="PTP_cat"/>
</dbReference>
<dbReference type="AlphaFoldDB" id="A0AA88YD34"/>
<feature type="binding site" evidence="6">
    <location>
        <begin position="599"/>
        <end position="605"/>
    </location>
    <ligand>
        <name>substrate</name>
    </ligand>
</feature>
<dbReference type="FunFam" id="3.90.190.10:FF:000020">
    <property type="entry name" value="Tyrosine-protein phosphatase non-receptor type 5"/>
    <property type="match status" value="1"/>
</dbReference>
<feature type="compositionally biased region" description="Basic and acidic residues" evidence="7">
    <location>
        <begin position="8"/>
        <end position="22"/>
    </location>
</feature>
<feature type="region of interest" description="Disordered" evidence="7">
    <location>
        <begin position="1"/>
        <end position="22"/>
    </location>
</feature>
<dbReference type="GO" id="GO:0004725">
    <property type="term" value="F:protein tyrosine phosphatase activity"/>
    <property type="evidence" value="ECO:0007669"/>
    <property type="project" value="UniProtKB-EC"/>
</dbReference>
<dbReference type="SMART" id="SM00404">
    <property type="entry name" value="PTPc_motif"/>
    <property type="match status" value="1"/>
</dbReference>
<evidence type="ECO:0000256" key="3">
    <source>
        <dbReference type="ARBA" id="ARBA00022801"/>
    </source>
</evidence>
<gene>
    <name evidence="11" type="ORF">FSP39_011876</name>
</gene>
<keyword evidence="12" id="KW-1185">Reference proteome</keyword>
<evidence type="ECO:0000259" key="9">
    <source>
        <dbReference type="PROSITE" id="PS50055"/>
    </source>
</evidence>
<protein>
    <recommendedName>
        <fullName evidence="1">protein-tyrosine-phosphatase</fullName>
        <ecNumber evidence="1">3.1.3.48</ecNumber>
    </recommendedName>
</protein>
<evidence type="ECO:0000256" key="2">
    <source>
        <dbReference type="ARBA" id="ARBA00022553"/>
    </source>
</evidence>
<keyword evidence="3" id="KW-0378">Hydrolase</keyword>
<evidence type="ECO:0000256" key="7">
    <source>
        <dbReference type="SAM" id="MobiDB-lite"/>
    </source>
</evidence>
<dbReference type="Proteomes" id="UP001186944">
    <property type="component" value="Unassembled WGS sequence"/>
</dbReference>
<evidence type="ECO:0000256" key="8">
    <source>
        <dbReference type="SAM" id="Phobius"/>
    </source>
</evidence>
<sequence>MLKSLRRTTTDDDGRRRTTDDGRHAMTIAHFEPMAQYTGSGLSGTPWLFSILDSQRGYHLPSLKNKHSSKVKKQLVKQPNKSHKLRKLKFTNSLWTDALGIIDGKNHMSKPQARKKRSYRPDKLHKSEYLNTIPSEYIVVVRLGAPVSSVINKTTLNWLKGAFASYLKLSTDNVEIYNINYRGNIIEMYFLKDGEPLDLLLSNNMMKNLIPAKNVVKPDLLNYLQKELPAFNITFVHAQHDLLITTYTRQFWSERYFPYVAAAGSVSFLVITAILIYCCCRKKTKDVKAEKDISKSQQIFYPSIKPDIKGPAMIQPEGAPVYVTKGCATPIQTQTMRIKKGLLERRGSSASLTLDLNASPEMGRWDGTPPKESTGLEFLLSAGNRLSRRDLRNAVKNSRALYEEFWEIPMNHPEKVQVAGSGMKNRYKTIIPNEHSRVVLPDSEWDPLSSYINANYIRGYDGEPHTYIATQGPMSHTIVDFWRMVWHDKCPIIVMITKLKEKSRPKCENYLPDDNTWCTFGDVDVKVDRVVNKHGYTLRHLLLRCNSEMQHVLHYWYTAWPDHKPPDSPTMLLELVKEVELRRYRGDGIRSRGPVIVHCSAGIGRTGCFVAISIGIRQLREEHSVDALGIVCSMRIDRGGMIQTHEQYEFIHQALCAYEKSLGEPLTNSWINQK</sequence>
<dbReference type="SMART" id="SM00194">
    <property type="entry name" value="PTPc"/>
    <property type="match status" value="1"/>
</dbReference>
<feature type="active site" description="Phosphocysteine intermediate" evidence="5">
    <location>
        <position position="599"/>
    </location>
</feature>
<dbReference type="GO" id="GO:0030054">
    <property type="term" value="C:cell junction"/>
    <property type="evidence" value="ECO:0007669"/>
    <property type="project" value="TreeGrafter"/>
</dbReference>
<dbReference type="PANTHER" id="PTHR46198:SF4">
    <property type="entry name" value="PROTEIN-TYROSINE-PHOSPHATASE"/>
    <property type="match status" value="1"/>
</dbReference>
<dbReference type="EC" id="3.1.3.48" evidence="1"/>
<keyword evidence="8" id="KW-0812">Transmembrane</keyword>
<feature type="binding site" evidence="6">
    <location>
        <position position="643"/>
    </location>
    <ligand>
        <name>substrate</name>
    </ligand>
</feature>
<evidence type="ECO:0000256" key="1">
    <source>
        <dbReference type="ARBA" id="ARBA00013064"/>
    </source>
</evidence>
<organism evidence="11 12">
    <name type="scientific">Pinctada imbricata</name>
    <name type="common">Atlantic pearl-oyster</name>
    <name type="synonym">Pinctada martensii</name>
    <dbReference type="NCBI Taxonomy" id="66713"/>
    <lineage>
        <taxon>Eukaryota</taxon>
        <taxon>Metazoa</taxon>
        <taxon>Spiralia</taxon>
        <taxon>Lophotrochozoa</taxon>
        <taxon>Mollusca</taxon>
        <taxon>Bivalvia</taxon>
        <taxon>Autobranchia</taxon>
        <taxon>Pteriomorphia</taxon>
        <taxon>Pterioida</taxon>
        <taxon>Pterioidea</taxon>
        <taxon>Pteriidae</taxon>
        <taxon>Pinctada</taxon>
    </lineage>
</organism>
<dbReference type="PROSITE" id="PS00383">
    <property type="entry name" value="TYR_PHOSPHATASE_1"/>
    <property type="match status" value="1"/>
</dbReference>
<dbReference type="GO" id="GO:0019901">
    <property type="term" value="F:protein kinase binding"/>
    <property type="evidence" value="ECO:0007669"/>
    <property type="project" value="TreeGrafter"/>
</dbReference>
<name>A0AA88YD34_PINIB</name>
<evidence type="ECO:0000259" key="10">
    <source>
        <dbReference type="PROSITE" id="PS50056"/>
    </source>
</evidence>
<evidence type="ECO:0000313" key="11">
    <source>
        <dbReference type="EMBL" id="KAK3102508.1"/>
    </source>
</evidence>
<keyword evidence="4" id="KW-0904">Protein phosphatase</keyword>
<dbReference type="PANTHER" id="PTHR46198">
    <property type="entry name" value="PROTEIN-TYROSINE-PHOSPHATASE"/>
    <property type="match status" value="1"/>
</dbReference>
<dbReference type="CDD" id="cd14547">
    <property type="entry name" value="PTPc-KIM"/>
    <property type="match status" value="1"/>
</dbReference>
<accession>A0AA88YD34</accession>
<comment type="caution">
    <text evidence="11">The sequence shown here is derived from an EMBL/GenBank/DDBJ whole genome shotgun (WGS) entry which is preliminary data.</text>
</comment>
<dbReference type="PRINTS" id="PR00700">
    <property type="entry name" value="PRTYPHPHTASE"/>
</dbReference>
<feature type="domain" description="Tyrosine specific protein phosphatases" evidence="10">
    <location>
        <begin position="570"/>
        <end position="649"/>
    </location>
</feature>
<dbReference type="PRINTS" id="PR01778">
    <property type="entry name" value="KIMPTPASE"/>
</dbReference>
<dbReference type="GO" id="GO:0007165">
    <property type="term" value="P:signal transduction"/>
    <property type="evidence" value="ECO:0007669"/>
    <property type="project" value="TreeGrafter"/>
</dbReference>
<reference evidence="11" key="1">
    <citation type="submission" date="2019-08" db="EMBL/GenBank/DDBJ databases">
        <title>The improved chromosome-level genome for the pearl oyster Pinctada fucata martensii using PacBio sequencing and Hi-C.</title>
        <authorList>
            <person name="Zheng Z."/>
        </authorList>
    </citation>
    <scope>NUCLEOTIDE SEQUENCE</scope>
    <source>
        <strain evidence="11">ZZ-2019</strain>
        <tissue evidence="11">Adductor muscle</tissue>
    </source>
</reference>
<dbReference type="GO" id="GO:0005829">
    <property type="term" value="C:cytosol"/>
    <property type="evidence" value="ECO:0007669"/>
    <property type="project" value="TreeGrafter"/>
</dbReference>